<proteinExistence type="inferred from homology"/>
<comment type="caution">
    <text evidence="3">The sequence shown here is derived from an EMBL/GenBank/DDBJ whole genome shotgun (WGS) entry which is preliminary data.</text>
</comment>
<evidence type="ECO:0000313" key="4">
    <source>
        <dbReference type="Proteomes" id="UP000019140"/>
    </source>
</evidence>
<dbReference type="GO" id="GO:0016407">
    <property type="term" value="F:acetyltransferase activity"/>
    <property type="evidence" value="ECO:0007669"/>
    <property type="project" value="InterPro"/>
</dbReference>
<dbReference type="SUPFAM" id="SSF54001">
    <property type="entry name" value="Cysteine proteinases"/>
    <property type="match status" value="1"/>
</dbReference>
<protein>
    <recommendedName>
        <fullName evidence="5">Arylamine N-acetyltransferase</fullName>
    </recommendedName>
</protein>
<keyword evidence="4" id="KW-1185">Reference proteome</keyword>
<feature type="compositionally biased region" description="Polar residues" evidence="2">
    <location>
        <begin position="282"/>
        <end position="292"/>
    </location>
</feature>
<dbReference type="HOGENOM" id="CLU_911047_0_0_7"/>
<dbReference type="Pfam" id="PF00797">
    <property type="entry name" value="Acetyltransf_2"/>
    <property type="match status" value="1"/>
</dbReference>
<dbReference type="InterPro" id="IPR001447">
    <property type="entry name" value="Arylamine_N-AcTrfase"/>
</dbReference>
<dbReference type="InterPro" id="IPR038765">
    <property type="entry name" value="Papain-like_cys_pep_sf"/>
</dbReference>
<dbReference type="Gene3D" id="3.30.2140.20">
    <property type="match status" value="1"/>
</dbReference>
<gene>
    <name evidence="3" type="ORF">ETSY2_16550</name>
</gene>
<reference evidence="3 4" key="1">
    <citation type="journal article" date="2014" name="Nature">
        <title>An environmental bacterial taxon with a large and distinct metabolic repertoire.</title>
        <authorList>
            <person name="Wilson M.C."/>
            <person name="Mori T."/>
            <person name="Ruckert C."/>
            <person name="Uria A.R."/>
            <person name="Helf M.J."/>
            <person name="Takada K."/>
            <person name="Gernert C."/>
            <person name="Steffens U.A."/>
            <person name="Heycke N."/>
            <person name="Schmitt S."/>
            <person name="Rinke C."/>
            <person name="Helfrich E.J."/>
            <person name="Brachmann A.O."/>
            <person name="Gurgui C."/>
            <person name="Wakimoto T."/>
            <person name="Kracht M."/>
            <person name="Crusemann M."/>
            <person name="Hentschel U."/>
            <person name="Abe I."/>
            <person name="Matsunaga S."/>
            <person name="Kalinowski J."/>
            <person name="Takeyama H."/>
            <person name="Piel J."/>
        </authorList>
    </citation>
    <scope>NUCLEOTIDE SEQUENCE [LARGE SCALE GENOMIC DNA]</scope>
    <source>
        <strain evidence="4">TSY2</strain>
    </source>
</reference>
<dbReference type="Proteomes" id="UP000019140">
    <property type="component" value="Unassembled WGS sequence"/>
</dbReference>
<dbReference type="EMBL" id="AZHX01000673">
    <property type="protein sequence ID" value="ETX06535.1"/>
    <property type="molecule type" value="Genomic_DNA"/>
</dbReference>
<dbReference type="AlphaFoldDB" id="W4M8K7"/>
<organism evidence="3 4">
    <name type="scientific">Candidatus Entotheonella gemina</name>
    <dbReference type="NCBI Taxonomy" id="1429439"/>
    <lineage>
        <taxon>Bacteria</taxon>
        <taxon>Pseudomonadati</taxon>
        <taxon>Nitrospinota/Tectimicrobiota group</taxon>
        <taxon>Candidatus Tectimicrobiota</taxon>
        <taxon>Candidatus Entotheonellia</taxon>
        <taxon>Candidatus Entotheonellales</taxon>
        <taxon>Candidatus Entotheonellaceae</taxon>
        <taxon>Candidatus Entotheonella</taxon>
    </lineage>
</organism>
<comment type="similarity">
    <text evidence="1">Belongs to the arylamine N-acetyltransferase family.</text>
</comment>
<feature type="region of interest" description="Disordered" evidence="2">
    <location>
        <begin position="265"/>
        <end position="292"/>
    </location>
</feature>
<evidence type="ECO:0008006" key="5">
    <source>
        <dbReference type="Google" id="ProtNLM"/>
    </source>
</evidence>
<accession>W4M8K7</accession>
<dbReference type="InterPro" id="IPR053710">
    <property type="entry name" value="Arylamine_NAT_domain_sf"/>
</dbReference>
<name>W4M8K7_9BACT</name>
<evidence type="ECO:0000256" key="1">
    <source>
        <dbReference type="ARBA" id="ARBA00006547"/>
    </source>
</evidence>
<evidence type="ECO:0000256" key="2">
    <source>
        <dbReference type="SAM" id="MobiDB-lite"/>
    </source>
</evidence>
<evidence type="ECO:0000313" key="3">
    <source>
        <dbReference type="EMBL" id="ETX06535.1"/>
    </source>
</evidence>
<dbReference type="PATRIC" id="fig|1429439.4.peg.2810"/>
<sequence>MSSTEALTPGSLERVLLKLGFTEHPAPTMEGLQRLYAAWCRKVPFDNIRKLVHMNTQDAGPLPGDDAADFFEAWLAYGTGGTCWAGNGALHTLLVSLGFQAARGLCTMLIAPDIPPNHGSVVVTHDETPYVVDASMLHSEPLRLDASSPTAIVHPAWGVQCERRGDQWFIRWRPLFGAEGLDCRFEDLSVTRDTFRERHEATREWSPFNYELHIRLICGETIVGAALGQRVELDRHGAFVQTRIEEDERQRLLIDELGIHEEMVHRLPSDRPTPPPPWSRTAQNAALDQDQG</sequence>